<name>L0R7Q4_9BACT</name>
<dbReference type="Proteomes" id="UP000010808">
    <property type="component" value="Chromosome"/>
</dbReference>
<dbReference type="HOGENOM" id="CLU_314681_0_0_7"/>
<dbReference type="OrthoDB" id="5440402at2"/>
<evidence type="ECO:0008006" key="3">
    <source>
        <dbReference type="Google" id="ProtNLM"/>
    </source>
</evidence>
<dbReference type="SUPFAM" id="SSF49899">
    <property type="entry name" value="Concanavalin A-like lectins/glucanases"/>
    <property type="match status" value="1"/>
</dbReference>
<evidence type="ECO:0000313" key="1">
    <source>
        <dbReference type="EMBL" id="CCO22225.1"/>
    </source>
</evidence>
<dbReference type="STRING" id="1121451.DESAM_10244"/>
<protein>
    <recommendedName>
        <fullName evidence="3">Concanavalin A-like lectin/glucanases superfamily protein</fullName>
    </recommendedName>
</protein>
<accession>L0R7Q4</accession>
<keyword evidence="2" id="KW-1185">Reference proteome</keyword>
<dbReference type="Pfam" id="PF13385">
    <property type="entry name" value="Laminin_G_3"/>
    <property type="match status" value="1"/>
</dbReference>
<dbReference type="Gene3D" id="2.60.120.200">
    <property type="match status" value="1"/>
</dbReference>
<dbReference type="AlphaFoldDB" id="L0R7Q4"/>
<dbReference type="RefSeq" id="WP_015334835.1">
    <property type="nucleotide sequence ID" value="NC_020055.1"/>
</dbReference>
<dbReference type="eggNOG" id="COG5301">
    <property type="taxonomic scope" value="Bacteria"/>
</dbReference>
<dbReference type="PATRIC" id="fig|1121451.3.peg.227"/>
<dbReference type="EMBL" id="FO203522">
    <property type="protein sequence ID" value="CCO22225.1"/>
    <property type="molecule type" value="Genomic_DNA"/>
</dbReference>
<organism evidence="1 2">
    <name type="scientific">Maridesulfovibrio hydrothermalis AM13 = DSM 14728</name>
    <dbReference type="NCBI Taxonomy" id="1121451"/>
    <lineage>
        <taxon>Bacteria</taxon>
        <taxon>Pseudomonadati</taxon>
        <taxon>Thermodesulfobacteriota</taxon>
        <taxon>Desulfovibrionia</taxon>
        <taxon>Desulfovibrionales</taxon>
        <taxon>Desulfovibrionaceae</taxon>
        <taxon>Maridesulfovibrio</taxon>
    </lineage>
</organism>
<sequence length="817" mass="88180">MNTKGLILTERGKDLFNRAQAGTAIKFSHVEYGSGVLGDDVNPEQITSLLASKVTLPIQEIKTPGDGSVVITVAFTNTGIAEGFYHRETAIYADDPIHGQIVYAFHYSTDGGFVAAGGGAYIIEDVTDYIIEIGNALEVKAVINNMVVLATKVDITNHNEDPEAHGQLLNRLATGIPEIISPIADAVDVGETPVYRFREFTPVLAGTSEEAIQIQIDLDTGNFTAPVHDSGFLTTIAGGYEQPAGMLQISKRYKIRCRRRLNTGQISPWSEIVFFETRNIFNYVQRPVNLAPVKNATNVGECPLLKSGPFAIAGTEPDTHAGIQFRIRQGDTVLHLSPELGTVLEYLLPAGLLQVSTDYIFECRHKGTLLGWSEWSTATGFRTASAFITGDEAVYPSTWEGYDNASVAGVALADDAALRSNGIDQGEGEGDWAEYSVRAKVRGSLLDLLSTSKTKIITFEKIVQGDSLVTDKGQAIAGDVTRTIGAVANPFGAYSLSGIAGNVPIAIVDESGNNTTLTVIDNGTTAPQYVTDDGYDYIQWNGQTSSYAEGALAYHYIGTSPDVFSFCCFLKDVPALSTNYNFFFGITDGDRSNNAQQSLFLSLKNQGNNTLIWNTFNADGNLVHGDPIPVAEFKNRTAVAIVAEKNFLKIYMNGSLYTTANFDCSVGGLTNQRISIGGWKLGHYPFRGKMSQAKYFDRALNDNEIKILSGQLCYETDISADNFITAPTKVAAVPLITAATGAAGTVFTADNFSEIPIEKATLGTDNDPDRPDFILLESAKQTPAEPFRRVALGVSGLSNNSETRISETQIDTWKTGA</sequence>
<dbReference type="InterPro" id="IPR013320">
    <property type="entry name" value="ConA-like_dom_sf"/>
</dbReference>
<gene>
    <name evidence="1" type="ORF">DESAM_10244</name>
</gene>
<dbReference type="KEGG" id="dhy:DESAM_10244"/>
<proteinExistence type="predicted"/>
<reference evidence="1 2" key="1">
    <citation type="submission" date="2012-10" db="EMBL/GenBank/DDBJ databases">
        <authorList>
            <person name="Genoscope - CEA"/>
        </authorList>
    </citation>
    <scope>NUCLEOTIDE SEQUENCE [LARGE SCALE GENOMIC DNA]</scope>
    <source>
        <strain evidence="2">AM13 / DSM 14728</strain>
    </source>
</reference>
<evidence type="ECO:0000313" key="2">
    <source>
        <dbReference type="Proteomes" id="UP000010808"/>
    </source>
</evidence>